<evidence type="ECO:0000256" key="1">
    <source>
        <dbReference type="ARBA" id="ARBA00022614"/>
    </source>
</evidence>
<protein>
    <submittedName>
        <fullName evidence="4">F-box and leucine rich repeat protein 12</fullName>
    </submittedName>
</protein>
<dbReference type="GO" id="GO:0005737">
    <property type="term" value="C:cytoplasm"/>
    <property type="evidence" value="ECO:0007669"/>
    <property type="project" value="Ensembl"/>
</dbReference>
<dbReference type="InterPro" id="IPR036047">
    <property type="entry name" value="F-box-like_dom_sf"/>
</dbReference>
<name>A0A7M4F671_CROPO</name>
<dbReference type="CDD" id="cd22123">
    <property type="entry name" value="F-box_FBXL12"/>
    <property type="match status" value="1"/>
</dbReference>
<dbReference type="InterPro" id="IPR032675">
    <property type="entry name" value="LRR_dom_sf"/>
</dbReference>
<dbReference type="SMART" id="SM00367">
    <property type="entry name" value="LRR_CC"/>
    <property type="match status" value="4"/>
</dbReference>
<dbReference type="Gene3D" id="3.80.10.10">
    <property type="entry name" value="Ribonuclease Inhibitor"/>
    <property type="match status" value="1"/>
</dbReference>
<dbReference type="PROSITE" id="PS50181">
    <property type="entry name" value="FBOX"/>
    <property type="match status" value="1"/>
</dbReference>
<evidence type="ECO:0000256" key="2">
    <source>
        <dbReference type="ARBA" id="ARBA00022786"/>
    </source>
</evidence>
<reference evidence="4" key="1">
    <citation type="submission" date="2025-08" db="UniProtKB">
        <authorList>
            <consortium name="Ensembl"/>
        </authorList>
    </citation>
    <scope>IDENTIFICATION</scope>
</reference>
<dbReference type="SMART" id="SM00256">
    <property type="entry name" value="FBOX"/>
    <property type="match status" value="1"/>
</dbReference>
<keyword evidence="2" id="KW-0833">Ubl conjugation pathway</keyword>
<reference evidence="4" key="2">
    <citation type="submission" date="2025-09" db="UniProtKB">
        <authorList>
            <consortium name="Ensembl"/>
        </authorList>
    </citation>
    <scope>IDENTIFICATION</scope>
</reference>
<sequence length="323" mass="36392">MAAALGRPSLDALPDSLLLEILSQLPLRERLRGARVCRRWRRLVQDKVLWRHVDLTPYEVLPPPPPMILWHLLRHHLRNNVRTLKVRGTLCSSRKQEFLSPALLQALGKQCPGLQRLCLVCADLRRLPYDFMPSSLMTLELSRCEIPGMWFRRATGPDSTSAPPQLKHLFVYEVPSFSDWHLLDVSSQTRLQTLTLCGTYRVTDAGLQRAAPHLEALEHLTLRQCILTDFATHFIGHYMKRLRTLEFSDAPSLTDAGLACLAPLKYLETLCLASCAKVSCDAIVTVGQALPQLRNLNLSGISFDDQAIRKIQANLPNCCFSAP</sequence>
<dbReference type="Pfam" id="PF12937">
    <property type="entry name" value="F-box-like"/>
    <property type="match status" value="1"/>
</dbReference>
<dbReference type="AlphaFoldDB" id="A0A7M4F671"/>
<evidence type="ECO:0000313" key="4">
    <source>
        <dbReference type="Ensembl" id="ENSCPRP00005019036.1"/>
    </source>
</evidence>
<proteinExistence type="predicted"/>
<dbReference type="Proteomes" id="UP000594220">
    <property type="component" value="Unplaced"/>
</dbReference>
<dbReference type="GeneTree" id="ENSGT00390000003354"/>
<organism evidence="4 5">
    <name type="scientific">Crocodylus porosus</name>
    <name type="common">Saltwater crocodile</name>
    <name type="synonym">Estuarine crocodile</name>
    <dbReference type="NCBI Taxonomy" id="8502"/>
    <lineage>
        <taxon>Eukaryota</taxon>
        <taxon>Metazoa</taxon>
        <taxon>Chordata</taxon>
        <taxon>Craniata</taxon>
        <taxon>Vertebrata</taxon>
        <taxon>Euteleostomi</taxon>
        <taxon>Archelosauria</taxon>
        <taxon>Archosauria</taxon>
        <taxon>Crocodylia</taxon>
        <taxon>Longirostres</taxon>
        <taxon>Crocodylidae</taxon>
        <taxon>Crocodylus</taxon>
    </lineage>
</organism>
<feature type="domain" description="F-box" evidence="3">
    <location>
        <begin position="7"/>
        <end position="53"/>
    </location>
</feature>
<dbReference type="GO" id="GO:0019005">
    <property type="term" value="C:SCF ubiquitin ligase complex"/>
    <property type="evidence" value="ECO:0007669"/>
    <property type="project" value="TreeGrafter"/>
</dbReference>
<dbReference type="OMA" id="RGLPHCM"/>
<dbReference type="InterPro" id="IPR001810">
    <property type="entry name" value="F-box_dom"/>
</dbReference>
<accession>A0A7M4F671</accession>
<dbReference type="SUPFAM" id="SSF81383">
    <property type="entry name" value="F-box domain"/>
    <property type="match status" value="1"/>
</dbReference>
<dbReference type="PANTHER" id="PTHR13318">
    <property type="entry name" value="PARTNER OF PAIRED, ISOFORM B-RELATED"/>
    <property type="match status" value="1"/>
</dbReference>
<dbReference type="InterPro" id="IPR006553">
    <property type="entry name" value="Leu-rich_rpt_Cys-con_subtyp"/>
</dbReference>
<dbReference type="SUPFAM" id="SSF52047">
    <property type="entry name" value="RNI-like"/>
    <property type="match status" value="1"/>
</dbReference>
<keyword evidence="1" id="KW-0433">Leucine-rich repeat</keyword>
<evidence type="ECO:0000313" key="5">
    <source>
        <dbReference type="Proteomes" id="UP000594220"/>
    </source>
</evidence>
<gene>
    <name evidence="4" type="primary">FBXL12</name>
</gene>
<dbReference type="PANTHER" id="PTHR13318:SF95">
    <property type="entry name" value="F-BOX PROTEIN YLR352W"/>
    <property type="match status" value="1"/>
</dbReference>
<evidence type="ECO:0000259" key="3">
    <source>
        <dbReference type="PROSITE" id="PS50181"/>
    </source>
</evidence>
<keyword evidence="5" id="KW-1185">Reference proteome</keyword>
<dbReference type="GO" id="GO:0031146">
    <property type="term" value="P:SCF-dependent proteasomal ubiquitin-dependent protein catabolic process"/>
    <property type="evidence" value="ECO:0007669"/>
    <property type="project" value="TreeGrafter"/>
</dbReference>
<dbReference type="Ensembl" id="ENSCPRT00005022288.1">
    <property type="protein sequence ID" value="ENSCPRP00005019036.1"/>
    <property type="gene ID" value="ENSCPRG00005013323.1"/>
</dbReference>